<keyword evidence="2" id="KW-0812">Transmembrane</keyword>
<organism evidence="3 4">
    <name type="scientific">Ditylenchus dipsaci</name>
    <dbReference type="NCBI Taxonomy" id="166011"/>
    <lineage>
        <taxon>Eukaryota</taxon>
        <taxon>Metazoa</taxon>
        <taxon>Ecdysozoa</taxon>
        <taxon>Nematoda</taxon>
        <taxon>Chromadorea</taxon>
        <taxon>Rhabditida</taxon>
        <taxon>Tylenchina</taxon>
        <taxon>Tylenchomorpha</taxon>
        <taxon>Sphaerularioidea</taxon>
        <taxon>Anguinidae</taxon>
        <taxon>Anguininae</taxon>
        <taxon>Ditylenchus</taxon>
    </lineage>
</organism>
<evidence type="ECO:0000256" key="2">
    <source>
        <dbReference type="SAM" id="Phobius"/>
    </source>
</evidence>
<dbReference type="WBParaSite" id="jg17570">
    <property type="protein sequence ID" value="jg17570"/>
    <property type="gene ID" value="jg17570"/>
</dbReference>
<proteinExistence type="predicted"/>
<dbReference type="Proteomes" id="UP000887574">
    <property type="component" value="Unplaced"/>
</dbReference>
<protein>
    <submittedName>
        <fullName evidence="4">Uncharacterized protein</fullName>
    </submittedName>
</protein>
<reference evidence="4" key="1">
    <citation type="submission" date="2022-11" db="UniProtKB">
        <authorList>
            <consortium name="WormBaseParasite"/>
        </authorList>
    </citation>
    <scope>IDENTIFICATION</scope>
</reference>
<feature type="compositionally biased region" description="Polar residues" evidence="1">
    <location>
        <begin position="162"/>
        <end position="182"/>
    </location>
</feature>
<feature type="compositionally biased region" description="Low complexity" evidence="1">
    <location>
        <begin position="92"/>
        <end position="103"/>
    </location>
</feature>
<name>A0A915D9L5_9BILA</name>
<feature type="compositionally biased region" description="Low complexity" evidence="1">
    <location>
        <begin position="137"/>
        <end position="147"/>
    </location>
</feature>
<feature type="transmembrane region" description="Helical" evidence="2">
    <location>
        <begin position="37"/>
        <end position="58"/>
    </location>
</feature>
<keyword evidence="3" id="KW-1185">Reference proteome</keyword>
<evidence type="ECO:0000256" key="1">
    <source>
        <dbReference type="SAM" id="MobiDB-lite"/>
    </source>
</evidence>
<evidence type="ECO:0000313" key="4">
    <source>
        <dbReference type="WBParaSite" id="jg17570"/>
    </source>
</evidence>
<feature type="compositionally biased region" description="Basic and acidic residues" evidence="1">
    <location>
        <begin position="148"/>
        <end position="158"/>
    </location>
</feature>
<feature type="region of interest" description="Disordered" evidence="1">
    <location>
        <begin position="80"/>
        <end position="182"/>
    </location>
</feature>
<keyword evidence="2" id="KW-1133">Transmembrane helix</keyword>
<dbReference type="AlphaFoldDB" id="A0A915D9L5"/>
<accession>A0A915D9L5</accession>
<sequence length="182" mass="20983">MVTAVLAECSNQKEQELENDIHTRGCLQPLRAIFEKYAVHLGAVVAAIILPVCFGVCLSQCLARQIDYQHYLLEREEKRYERRKRRERRYQNHSSSNPVHNSPQYPANEAHLMEQGLRSKKSTPPSFHHPYTRNEADAQQLAAAIAASKKEYRREERRRQRALSTSPLSRLSQVDTADLLNS</sequence>
<keyword evidence="2" id="KW-0472">Membrane</keyword>
<evidence type="ECO:0000313" key="3">
    <source>
        <dbReference type="Proteomes" id="UP000887574"/>
    </source>
</evidence>